<organism evidence="4 5">
    <name type="scientific">Mytilus galloprovincialis</name>
    <name type="common">Mediterranean mussel</name>
    <dbReference type="NCBI Taxonomy" id="29158"/>
    <lineage>
        <taxon>Eukaryota</taxon>
        <taxon>Metazoa</taxon>
        <taxon>Spiralia</taxon>
        <taxon>Lophotrochozoa</taxon>
        <taxon>Mollusca</taxon>
        <taxon>Bivalvia</taxon>
        <taxon>Autobranchia</taxon>
        <taxon>Pteriomorphia</taxon>
        <taxon>Mytilida</taxon>
        <taxon>Mytiloidea</taxon>
        <taxon>Mytilidae</taxon>
        <taxon>Mytilinae</taxon>
        <taxon>Mytilus</taxon>
    </lineage>
</organism>
<dbReference type="Proteomes" id="UP000596742">
    <property type="component" value="Unassembled WGS sequence"/>
</dbReference>
<gene>
    <name evidence="4" type="ORF">MGAL_10B072382</name>
</gene>
<evidence type="ECO:0000313" key="4">
    <source>
        <dbReference type="EMBL" id="VDH97150.1"/>
    </source>
</evidence>
<reference evidence="4" key="1">
    <citation type="submission" date="2018-11" db="EMBL/GenBank/DDBJ databases">
        <authorList>
            <person name="Alioto T."/>
            <person name="Alioto T."/>
        </authorList>
    </citation>
    <scope>NUCLEOTIDE SEQUENCE</scope>
</reference>
<evidence type="ECO:0000313" key="5">
    <source>
        <dbReference type="Proteomes" id="UP000596742"/>
    </source>
</evidence>
<keyword evidence="3" id="KW-0472">Membrane</keyword>
<evidence type="ECO:0000256" key="2">
    <source>
        <dbReference type="SAM" id="MobiDB-lite"/>
    </source>
</evidence>
<feature type="coiled-coil region" evidence="1">
    <location>
        <begin position="198"/>
        <end position="225"/>
    </location>
</feature>
<accession>A0A8B6BWP0</accession>
<feature type="compositionally biased region" description="Low complexity" evidence="2">
    <location>
        <begin position="88"/>
        <end position="99"/>
    </location>
</feature>
<name>A0A8B6BWP0_MYTGA</name>
<keyword evidence="5" id="KW-1185">Reference proteome</keyword>
<keyword evidence="3" id="KW-0812">Transmembrane</keyword>
<dbReference type="EMBL" id="UYJE01000860">
    <property type="protein sequence ID" value="VDH97150.1"/>
    <property type="molecule type" value="Genomic_DNA"/>
</dbReference>
<feature type="region of interest" description="Disordered" evidence="2">
    <location>
        <begin position="76"/>
        <end position="132"/>
    </location>
</feature>
<comment type="caution">
    <text evidence="4">The sequence shown here is derived from an EMBL/GenBank/DDBJ whole genome shotgun (WGS) entry which is preliminary data.</text>
</comment>
<evidence type="ECO:0000256" key="1">
    <source>
        <dbReference type="SAM" id="Coils"/>
    </source>
</evidence>
<keyword evidence="1" id="KW-0175">Coiled coil</keyword>
<feature type="region of interest" description="Disordered" evidence="2">
    <location>
        <begin position="36"/>
        <end position="57"/>
    </location>
</feature>
<dbReference type="AlphaFoldDB" id="A0A8B6BWP0"/>
<protein>
    <submittedName>
        <fullName evidence="4">Uncharacterized protein</fullName>
    </submittedName>
</protein>
<proteinExistence type="predicted"/>
<keyword evidence="3" id="KW-1133">Transmembrane helix</keyword>
<sequence>MDEPVIYLELLPDDDYYDMENHVQVPLLNNQGVSDLDQSLSPVTGTPSPNATFRPISTNKTYDYAEYGSHQYEELPHSRLQPNGPQMSPCSSSSDNQSSTGTNVTISDVPSDAGDTANIVRSQSQKDEEQRKRYNPLYDTMINATPSIYNKVRVTRESMLQTQIRLLRIIVVFLIFISCVSLSISLYLIISNSSDSSVQNLQSEVSSLKKKYNSIQNRIKQVESLMAGNLSFEHLARLGEKVYDLESVVSSNFSTVDKKIQITNSAVTLNQGNILSVSQNFTSTLSEMNNTVQDQLDIISKMPGPQGPEGVGNLTACFLQEYSQGSRIQEAQTETDEFPLDSDLKTKVVMSAYCSVVNGLYTRMEVRRPSQTDFKTVKYHCICSGAVAGKSNRYCKIFLWLCPRESFGGNT</sequence>
<evidence type="ECO:0000256" key="3">
    <source>
        <dbReference type="SAM" id="Phobius"/>
    </source>
</evidence>
<feature type="transmembrane region" description="Helical" evidence="3">
    <location>
        <begin position="166"/>
        <end position="190"/>
    </location>
</feature>